<dbReference type="STRING" id="649638.Trad_2495"/>
<feature type="transmembrane region" description="Helical" evidence="1">
    <location>
        <begin position="36"/>
        <end position="52"/>
    </location>
</feature>
<evidence type="ECO:0000256" key="1">
    <source>
        <dbReference type="SAM" id="Phobius"/>
    </source>
</evidence>
<dbReference type="Proteomes" id="UP000000379">
    <property type="component" value="Chromosome"/>
</dbReference>
<keyword evidence="1" id="KW-0812">Transmembrane</keyword>
<organism evidence="2 3">
    <name type="scientific">Truepera radiovictrix (strain DSM 17093 / CIP 108686 / LMG 22925 / RQ-24)</name>
    <dbReference type="NCBI Taxonomy" id="649638"/>
    <lineage>
        <taxon>Bacteria</taxon>
        <taxon>Thermotogati</taxon>
        <taxon>Deinococcota</taxon>
        <taxon>Deinococci</taxon>
        <taxon>Trueperales</taxon>
        <taxon>Trueperaceae</taxon>
        <taxon>Truepera</taxon>
    </lineage>
</organism>
<reference evidence="2 3" key="2">
    <citation type="journal article" date="2011" name="Stand. Genomic Sci.">
        <title>Complete genome sequence of Truepera radiovictrix type strain (RQ-24).</title>
        <authorList>
            <person name="Ivanova N."/>
            <person name="Rohde C."/>
            <person name="Munk C."/>
            <person name="Nolan M."/>
            <person name="Lucas S."/>
            <person name="Del Rio T.G."/>
            <person name="Tice H."/>
            <person name="Deshpande S."/>
            <person name="Cheng J.F."/>
            <person name="Tapia R."/>
            <person name="Han C."/>
            <person name="Goodwin L."/>
            <person name="Pitluck S."/>
            <person name="Liolios K."/>
            <person name="Mavromatis K."/>
            <person name="Mikhailova N."/>
            <person name="Pati A."/>
            <person name="Chen A."/>
            <person name="Palaniappan K."/>
            <person name="Land M."/>
            <person name="Hauser L."/>
            <person name="Chang Y.J."/>
            <person name="Jeffries C.D."/>
            <person name="Brambilla E."/>
            <person name="Rohde M."/>
            <person name="Goker M."/>
            <person name="Tindall B.J."/>
            <person name="Woyke T."/>
            <person name="Bristow J."/>
            <person name="Eisen J.A."/>
            <person name="Markowitz V."/>
            <person name="Hugenholtz P."/>
            <person name="Kyrpides N.C."/>
            <person name="Klenk H.P."/>
            <person name="Lapidus A."/>
        </authorList>
    </citation>
    <scope>NUCLEOTIDE SEQUENCE [LARGE SCALE GENOMIC DNA]</scope>
    <source>
        <strain evidence="3">DSM 17093 / CIP 108686 / LMG 22925 / RQ-24</strain>
    </source>
</reference>
<dbReference type="RefSeq" id="WP_013178964.1">
    <property type="nucleotide sequence ID" value="NC_014221.1"/>
</dbReference>
<dbReference type="HOGENOM" id="CLU_1748867_0_0_0"/>
<feature type="transmembrane region" description="Helical" evidence="1">
    <location>
        <begin position="82"/>
        <end position="103"/>
    </location>
</feature>
<keyword evidence="1" id="KW-0472">Membrane</keyword>
<evidence type="ECO:0000313" key="2">
    <source>
        <dbReference type="EMBL" id="ADI15603.1"/>
    </source>
</evidence>
<dbReference type="EMBL" id="CP002049">
    <property type="protein sequence ID" value="ADI15603.1"/>
    <property type="molecule type" value="Genomic_DNA"/>
</dbReference>
<keyword evidence="1" id="KW-1133">Transmembrane helix</keyword>
<accession>D7CTQ6</accession>
<sequence>MTLFLPRALRRLVVLAQWLVSLPLVLWALLFGLPTWLWMGGLALSLLLSVWLDRATGRVVHLGHARLDERQRAFKAHVYFRAYRALCLVIAALVAICLLFEPATPPTSTEVYRAAFVFLLFAAGWLPLSLTAWLEPDPPTEELSRPSKA</sequence>
<gene>
    <name evidence="2" type="ordered locus">Trad_2495</name>
</gene>
<keyword evidence="3" id="KW-1185">Reference proteome</keyword>
<name>D7CTQ6_TRURR</name>
<dbReference type="AlphaFoldDB" id="D7CTQ6"/>
<feature type="transmembrane region" description="Helical" evidence="1">
    <location>
        <begin position="12"/>
        <end position="30"/>
    </location>
</feature>
<dbReference type="KEGG" id="tra:Trad_2495"/>
<proteinExistence type="predicted"/>
<reference evidence="3" key="1">
    <citation type="submission" date="2010-05" db="EMBL/GenBank/DDBJ databases">
        <title>The complete genome of Truepera radiovictris DSM 17093.</title>
        <authorList>
            <consortium name="US DOE Joint Genome Institute (JGI-PGF)"/>
            <person name="Lucas S."/>
            <person name="Copeland A."/>
            <person name="Lapidus A."/>
            <person name="Glavina del Rio T."/>
            <person name="Dalin E."/>
            <person name="Tice H."/>
            <person name="Bruce D."/>
            <person name="Goodwin L."/>
            <person name="Pitluck S."/>
            <person name="Kyrpides N."/>
            <person name="Mavromatis K."/>
            <person name="Ovchinnikova G."/>
            <person name="Munk A.C."/>
            <person name="Detter J.C."/>
            <person name="Han C."/>
            <person name="Tapia R."/>
            <person name="Land M."/>
            <person name="Hauser L."/>
            <person name="Markowitz V."/>
            <person name="Cheng J.-F."/>
            <person name="Hugenholtz P."/>
            <person name="Woyke T."/>
            <person name="Wu D."/>
            <person name="Tindall B."/>
            <person name="Pomrenke H.G."/>
            <person name="Brambilla E."/>
            <person name="Klenk H.-P."/>
            <person name="Eisen J.A."/>
        </authorList>
    </citation>
    <scope>NUCLEOTIDE SEQUENCE [LARGE SCALE GENOMIC DNA]</scope>
    <source>
        <strain evidence="3">DSM 17093 / CIP 108686 / LMG 22925 / RQ-24</strain>
    </source>
</reference>
<protein>
    <submittedName>
        <fullName evidence="2">ABC-type amino acid transport system permease component</fullName>
    </submittedName>
</protein>
<evidence type="ECO:0000313" key="3">
    <source>
        <dbReference type="Proteomes" id="UP000000379"/>
    </source>
</evidence>
<feature type="transmembrane region" description="Helical" evidence="1">
    <location>
        <begin position="115"/>
        <end position="134"/>
    </location>
</feature>